<accession>E3ZPW7</accession>
<evidence type="ECO:0000313" key="1">
    <source>
        <dbReference type="EMBL" id="EFS00331.1"/>
    </source>
</evidence>
<dbReference type="RefSeq" id="WP_003747329.1">
    <property type="nucleotide sequence ID" value="NZ_CM001051.1"/>
</dbReference>
<name>E3ZPW7_LISSE</name>
<dbReference type="Pfam" id="PF07852">
    <property type="entry name" value="DUF1642"/>
    <property type="match status" value="1"/>
</dbReference>
<proteinExistence type="predicted"/>
<dbReference type="Proteomes" id="UP000004302">
    <property type="component" value="Chromosome"/>
</dbReference>
<sequence>MKKITTDYVKGTKNYKQISDDTTPTVPEFVAKWFEENKGKLDYNIWKYIRDWECHPKESAFHNFMNDYRQEALETLILMQYGYYVEKEVEQLYVVEIPQAVVHYDYFLKVVDGQVTISCRSGYPEHPKYHLTEAEIRSVWDGYMELAEEVE</sequence>
<comment type="caution">
    <text evidence="1">The sequence shown here is derived from an EMBL/GenBank/DDBJ whole genome shotgun (WGS) entry which is preliminary data.</text>
</comment>
<gene>
    <name evidence="1" type="ORF">NT03LS_1512</name>
</gene>
<dbReference type="PATRIC" id="fig|702453.3.peg.1221"/>
<dbReference type="AlphaFoldDB" id="E3ZPW7"/>
<dbReference type="OrthoDB" id="2366280at2"/>
<dbReference type="EMBL" id="ADXJ01000606">
    <property type="protein sequence ID" value="EFS00331.1"/>
    <property type="molecule type" value="Genomic_DNA"/>
</dbReference>
<reference evidence="1" key="1">
    <citation type="journal article" date="2010" name="Microbiol. Resour. Announc.">
        <title>Comparative genomics of the bacterial genus Listeria: Genome evolution is characterized by limited gene acquisition and limited gene loss.</title>
        <authorList>
            <person name="den Bakker H.C."/>
            <person name="Cummings C.A."/>
            <person name="Ferreira V."/>
            <person name="Vatta P."/>
            <person name="Orsi R.H."/>
            <person name="Degoricija L."/>
            <person name="Barker M."/>
            <person name="Petrauskene O."/>
            <person name="Furtado M.R."/>
            <person name="Wiedmann M."/>
        </authorList>
    </citation>
    <scope>NUCLEOTIDE SEQUENCE [LARGE SCALE GENOMIC DNA]</scope>
    <source>
        <strain evidence="1">FSL N1-067</strain>
    </source>
</reference>
<organism evidence="1">
    <name type="scientific">Listeria seeligeri FSL N1-067</name>
    <dbReference type="NCBI Taxonomy" id="702453"/>
    <lineage>
        <taxon>Bacteria</taxon>
        <taxon>Bacillati</taxon>
        <taxon>Bacillota</taxon>
        <taxon>Bacilli</taxon>
        <taxon>Bacillales</taxon>
        <taxon>Listeriaceae</taxon>
        <taxon>Listeria</taxon>
    </lineage>
</organism>
<protein>
    <submittedName>
        <fullName evidence="1">Phage protein, putative</fullName>
    </submittedName>
</protein>
<dbReference type="InterPro" id="IPR012865">
    <property type="entry name" value="DUF1642"/>
</dbReference>
<dbReference type="HOGENOM" id="CLU_099786_4_1_9"/>